<comment type="caution">
    <text evidence="3">The sequence shown here is derived from an EMBL/GenBank/DDBJ whole genome shotgun (WGS) entry which is preliminary data.</text>
</comment>
<dbReference type="EMBL" id="MDHJ01000001">
    <property type="protein sequence ID" value="OUE08126.1"/>
    <property type="molecule type" value="Genomic_DNA"/>
</dbReference>
<gene>
    <name evidence="3" type="ORF">CMsap09_04175</name>
</gene>
<accession>A0A251XRH8</accession>
<proteinExistence type="predicted"/>
<protein>
    <submittedName>
        <fullName evidence="3">Trehalase</fullName>
    </submittedName>
</protein>
<feature type="compositionally biased region" description="Polar residues" evidence="1">
    <location>
        <begin position="95"/>
        <end position="107"/>
    </location>
</feature>
<sequence>MATPASRPVPERIDGYIALRSYAAIGDGRTVALIAEDGDIDWLPLPDLHTPPAFAAIIDAPHGGRFTLRPDEDFEVARAYVPGTNVLTTTFTTASGACGSRTRSSPASPGACRGPSSAAAWRG</sequence>
<organism evidence="3 4">
    <name type="scientific">Clavibacter michiganensis</name>
    <dbReference type="NCBI Taxonomy" id="28447"/>
    <lineage>
        <taxon>Bacteria</taxon>
        <taxon>Bacillati</taxon>
        <taxon>Actinomycetota</taxon>
        <taxon>Actinomycetes</taxon>
        <taxon>Micrococcales</taxon>
        <taxon>Microbacteriaceae</taxon>
        <taxon>Clavibacter</taxon>
    </lineage>
</organism>
<name>A0A251XRH8_9MICO</name>
<dbReference type="InterPro" id="IPR045582">
    <property type="entry name" value="Trehalase-like_N"/>
</dbReference>
<dbReference type="Pfam" id="PF19291">
    <property type="entry name" value="TREH_N"/>
    <property type="match status" value="1"/>
</dbReference>
<reference evidence="3 4" key="1">
    <citation type="submission" date="2016-08" db="EMBL/GenBank/DDBJ databases">
        <title>Genome sequence of Clavibacter michiganensis spp. strain CASJ009.</title>
        <authorList>
            <person name="Thapa S.P."/>
            <person name="Coaker G."/>
        </authorList>
    </citation>
    <scope>NUCLEOTIDE SEQUENCE [LARGE SCALE GENOMIC DNA]</scope>
    <source>
        <strain evidence="3">CASJ009</strain>
    </source>
</reference>
<evidence type="ECO:0000313" key="3">
    <source>
        <dbReference type="EMBL" id="OUE08126.1"/>
    </source>
</evidence>
<evidence type="ECO:0000256" key="1">
    <source>
        <dbReference type="SAM" id="MobiDB-lite"/>
    </source>
</evidence>
<feature type="region of interest" description="Disordered" evidence="1">
    <location>
        <begin position="95"/>
        <end position="123"/>
    </location>
</feature>
<evidence type="ECO:0000313" key="4">
    <source>
        <dbReference type="Proteomes" id="UP000195106"/>
    </source>
</evidence>
<evidence type="ECO:0000259" key="2">
    <source>
        <dbReference type="Pfam" id="PF19291"/>
    </source>
</evidence>
<feature type="domain" description="Trehalase-like N-terminal" evidence="2">
    <location>
        <begin position="23"/>
        <end position="92"/>
    </location>
</feature>
<dbReference type="Proteomes" id="UP000195106">
    <property type="component" value="Unassembled WGS sequence"/>
</dbReference>
<dbReference type="AlphaFoldDB" id="A0A251XRH8"/>